<dbReference type="EMBL" id="JAAGAX010000017">
    <property type="protein sequence ID" value="KAF2286369.1"/>
    <property type="molecule type" value="Genomic_DNA"/>
</dbReference>
<name>A0A6A6KFT3_HEVBR</name>
<keyword evidence="7" id="KW-1133">Transmembrane helix</keyword>
<proteinExistence type="predicted"/>
<dbReference type="GO" id="GO:0004519">
    <property type="term" value="F:endonuclease activity"/>
    <property type="evidence" value="ECO:0007669"/>
    <property type="project" value="UniProtKB-KW"/>
</dbReference>
<dbReference type="Pfam" id="PF17917">
    <property type="entry name" value="RT_RNaseH"/>
    <property type="match status" value="1"/>
</dbReference>
<evidence type="ECO:0000256" key="4">
    <source>
        <dbReference type="ARBA" id="ARBA00022759"/>
    </source>
</evidence>
<keyword evidence="7" id="KW-0472">Membrane</keyword>
<feature type="signal peptide" evidence="8">
    <location>
        <begin position="1"/>
        <end position="15"/>
    </location>
</feature>
<dbReference type="GO" id="GO:0003964">
    <property type="term" value="F:RNA-directed DNA polymerase activity"/>
    <property type="evidence" value="ECO:0007669"/>
    <property type="project" value="UniProtKB-KW"/>
</dbReference>
<evidence type="ECO:0000313" key="10">
    <source>
        <dbReference type="EMBL" id="KAF2286369.1"/>
    </source>
</evidence>
<dbReference type="SUPFAM" id="SSF56672">
    <property type="entry name" value="DNA/RNA polymerases"/>
    <property type="match status" value="1"/>
</dbReference>
<protein>
    <recommendedName>
        <fullName evidence="9">Reverse transcriptase RNase H-like domain-containing protein</fullName>
    </recommendedName>
</protein>
<keyword evidence="5" id="KW-0378">Hydrolase</keyword>
<keyword evidence="4" id="KW-0255">Endonuclease</keyword>
<reference evidence="10 11" key="1">
    <citation type="journal article" date="2020" name="Mol. Plant">
        <title>The Chromosome-Based Rubber Tree Genome Provides New Insights into Spurge Genome Evolution and Rubber Biosynthesis.</title>
        <authorList>
            <person name="Liu J."/>
            <person name="Shi C."/>
            <person name="Shi C.C."/>
            <person name="Li W."/>
            <person name="Zhang Q.J."/>
            <person name="Zhang Y."/>
            <person name="Li K."/>
            <person name="Lu H.F."/>
            <person name="Shi C."/>
            <person name="Zhu S.T."/>
            <person name="Xiao Z.Y."/>
            <person name="Nan H."/>
            <person name="Yue Y."/>
            <person name="Zhu X.G."/>
            <person name="Wu Y."/>
            <person name="Hong X.N."/>
            <person name="Fan G.Y."/>
            <person name="Tong Y."/>
            <person name="Zhang D."/>
            <person name="Mao C.L."/>
            <person name="Liu Y.L."/>
            <person name="Hao S.J."/>
            <person name="Liu W.Q."/>
            <person name="Lv M.Q."/>
            <person name="Zhang H.B."/>
            <person name="Liu Y."/>
            <person name="Hu-Tang G.R."/>
            <person name="Wang J.P."/>
            <person name="Wang J.H."/>
            <person name="Sun Y.H."/>
            <person name="Ni S.B."/>
            <person name="Chen W.B."/>
            <person name="Zhang X.C."/>
            <person name="Jiao Y.N."/>
            <person name="Eichler E.E."/>
            <person name="Li G.H."/>
            <person name="Liu X."/>
            <person name="Gao L.Z."/>
        </authorList>
    </citation>
    <scope>NUCLEOTIDE SEQUENCE [LARGE SCALE GENOMIC DNA]</scope>
    <source>
        <strain evidence="11">cv. GT1</strain>
        <tissue evidence="10">Leaf</tissue>
    </source>
</reference>
<dbReference type="PANTHER" id="PTHR37984">
    <property type="entry name" value="PROTEIN CBG26694"/>
    <property type="match status" value="1"/>
</dbReference>
<feature type="transmembrane region" description="Helical" evidence="7">
    <location>
        <begin position="144"/>
        <end position="164"/>
    </location>
</feature>
<evidence type="ECO:0000259" key="9">
    <source>
        <dbReference type="Pfam" id="PF17917"/>
    </source>
</evidence>
<keyword evidence="2" id="KW-0548">Nucleotidyltransferase</keyword>
<evidence type="ECO:0000256" key="1">
    <source>
        <dbReference type="ARBA" id="ARBA00022679"/>
    </source>
</evidence>
<dbReference type="InterPro" id="IPR041373">
    <property type="entry name" value="RT_RNaseH"/>
</dbReference>
<evidence type="ECO:0000256" key="7">
    <source>
        <dbReference type="SAM" id="Phobius"/>
    </source>
</evidence>
<evidence type="ECO:0000256" key="8">
    <source>
        <dbReference type="SAM" id="SignalP"/>
    </source>
</evidence>
<dbReference type="InterPro" id="IPR050951">
    <property type="entry name" value="Retrovirus_Pol_polyprotein"/>
</dbReference>
<dbReference type="InterPro" id="IPR043128">
    <property type="entry name" value="Rev_trsase/Diguanyl_cyclase"/>
</dbReference>
<keyword evidence="6" id="KW-0695">RNA-directed DNA polymerase</keyword>
<feature type="domain" description="Reverse transcriptase RNase H-like" evidence="9">
    <location>
        <begin position="216"/>
        <end position="259"/>
    </location>
</feature>
<evidence type="ECO:0000256" key="5">
    <source>
        <dbReference type="ARBA" id="ARBA00022801"/>
    </source>
</evidence>
<evidence type="ECO:0000313" key="11">
    <source>
        <dbReference type="Proteomes" id="UP000467840"/>
    </source>
</evidence>
<dbReference type="AlphaFoldDB" id="A0A6A6KFT3"/>
<evidence type="ECO:0000256" key="3">
    <source>
        <dbReference type="ARBA" id="ARBA00022722"/>
    </source>
</evidence>
<keyword evidence="3" id="KW-0540">Nuclease</keyword>
<accession>A0A6A6KFT3</accession>
<dbReference type="PANTHER" id="PTHR37984:SF5">
    <property type="entry name" value="PROTEIN NYNRIN-LIKE"/>
    <property type="match status" value="1"/>
</dbReference>
<dbReference type="InterPro" id="IPR043502">
    <property type="entry name" value="DNA/RNA_pol_sf"/>
</dbReference>
<keyword evidence="11" id="KW-1185">Reference proteome</keyword>
<keyword evidence="7" id="KW-0812">Transmembrane</keyword>
<feature type="chain" id="PRO_5025404709" description="Reverse transcriptase RNase H-like domain-containing protein" evidence="8">
    <location>
        <begin position="16"/>
        <end position="259"/>
    </location>
</feature>
<organism evidence="10 11">
    <name type="scientific">Hevea brasiliensis</name>
    <name type="common">Para rubber tree</name>
    <name type="synonym">Siphonia brasiliensis</name>
    <dbReference type="NCBI Taxonomy" id="3981"/>
    <lineage>
        <taxon>Eukaryota</taxon>
        <taxon>Viridiplantae</taxon>
        <taxon>Streptophyta</taxon>
        <taxon>Embryophyta</taxon>
        <taxon>Tracheophyta</taxon>
        <taxon>Spermatophyta</taxon>
        <taxon>Magnoliopsida</taxon>
        <taxon>eudicotyledons</taxon>
        <taxon>Gunneridae</taxon>
        <taxon>Pentapetalae</taxon>
        <taxon>rosids</taxon>
        <taxon>fabids</taxon>
        <taxon>Malpighiales</taxon>
        <taxon>Euphorbiaceae</taxon>
        <taxon>Crotonoideae</taxon>
        <taxon>Micrandreae</taxon>
        <taxon>Hevea</taxon>
    </lineage>
</organism>
<dbReference type="Proteomes" id="UP000467840">
    <property type="component" value="Chromosome 3"/>
</dbReference>
<feature type="transmembrane region" description="Helical" evidence="7">
    <location>
        <begin position="114"/>
        <end position="132"/>
    </location>
</feature>
<sequence length="259" mass="30267">MIRAILHLSVHHALALEQICEHEHESDHHSFDYEEKFVEPIDYSSDEYELYIDDKHVNLIHYVLSAIMDDDWKRTNIFDAFVKSGDRSCKLVINGGSTMSMVAKKAIARLNLKVDLSFMIMWCLTMAMTTFREVKLYVNLKKCSFMQFEVLFLGFIVFAQGIAADSEKVKVIRKWPTPKTIYELRSFHELATFYRRFIKGFSLITTPITYCLKKGVSIRGFLSQEGHHITFSSEKLNEAKQSYSTYDREFYAIIQSLRH</sequence>
<gene>
    <name evidence="10" type="ORF">GH714_015573</name>
</gene>
<keyword evidence="8" id="KW-0732">Signal</keyword>
<dbReference type="GO" id="GO:0016787">
    <property type="term" value="F:hydrolase activity"/>
    <property type="evidence" value="ECO:0007669"/>
    <property type="project" value="UniProtKB-KW"/>
</dbReference>
<comment type="caution">
    <text evidence="10">The sequence shown here is derived from an EMBL/GenBank/DDBJ whole genome shotgun (WGS) entry which is preliminary data.</text>
</comment>
<evidence type="ECO:0000256" key="6">
    <source>
        <dbReference type="ARBA" id="ARBA00022918"/>
    </source>
</evidence>
<dbReference type="Gene3D" id="3.30.70.270">
    <property type="match status" value="2"/>
</dbReference>
<evidence type="ECO:0000256" key="2">
    <source>
        <dbReference type="ARBA" id="ARBA00022695"/>
    </source>
</evidence>
<keyword evidence="1" id="KW-0808">Transferase</keyword>